<proteinExistence type="predicted"/>
<dbReference type="AlphaFoldDB" id="A0A6A1W6G1"/>
<name>A0A6A1W6G1_9ROSI</name>
<accession>A0A6A1W6G1</accession>
<evidence type="ECO:0000313" key="3">
    <source>
        <dbReference type="Proteomes" id="UP000516437"/>
    </source>
</evidence>
<dbReference type="Pfam" id="PF26130">
    <property type="entry name" value="PB1-like"/>
    <property type="match status" value="1"/>
</dbReference>
<protein>
    <recommendedName>
        <fullName evidence="1">PB1-like domain-containing protein</fullName>
    </recommendedName>
</protein>
<evidence type="ECO:0000259" key="1">
    <source>
        <dbReference type="Pfam" id="PF26130"/>
    </source>
</evidence>
<gene>
    <name evidence="2" type="ORF">CJ030_MR3G009548</name>
</gene>
<comment type="caution">
    <text evidence="2">The sequence shown here is derived from an EMBL/GenBank/DDBJ whole genome shotgun (WGS) entry which is preliminary data.</text>
</comment>
<sequence>MLSIISFIQKVSIMVRVLIHHGGKFRWGEEYTGETFDMGTCDVDYLSTLELSHSVKSLGYLQVGSMWWSLDDDPVTEVKPLLGDEDIITMQNQVYKERSNILHVWVEHAVDQPCFAEPDVELHVGEVDVGREGNLGDGAETEEVIWVME</sequence>
<dbReference type="Proteomes" id="UP000516437">
    <property type="component" value="Chromosome 3"/>
</dbReference>
<evidence type="ECO:0000313" key="2">
    <source>
        <dbReference type="EMBL" id="KAB1219906.1"/>
    </source>
</evidence>
<keyword evidence="3" id="KW-1185">Reference proteome</keyword>
<reference evidence="2 3" key="1">
    <citation type="journal article" date="2019" name="Plant Biotechnol. J.">
        <title>The red bayberry genome and genetic basis of sex determination.</title>
        <authorList>
            <person name="Jia H.M."/>
            <person name="Jia H.J."/>
            <person name="Cai Q.L."/>
            <person name="Wang Y."/>
            <person name="Zhao H.B."/>
            <person name="Yang W.F."/>
            <person name="Wang G.Y."/>
            <person name="Li Y.H."/>
            <person name="Zhan D.L."/>
            <person name="Shen Y.T."/>
            <person name="Niu Q.F."/>
            <person name="Chang L."/>
            <person name="Qiu J."/>
            <person name="Zhao L."/>
            <person name="Xie H.B."/>
            <person name="Fu W.Y."/>
            <person name="Jin J."/>
            <person name="Li X.W."/>
            <person name="Jiao Y."/>
            <person name="Zhou C.C."/>
            <person name="Tu T."/>
            <person name="Chai C.Y."/>
            <person name="Gao J.L."/>
            <person name="Fan L.J."/>
            <person name="van de Weg E."/>
            <person name="Wang J.Y."/>
            <person name="Gao Z.S."/>
        </authorList>
    </citation>
    <scope>NUCLEOTIDE SEQUENCE [LARGE SCALE GENOMIC DNA]</scope>
    <source>
        <tissue evidence="2">Leaves</tissue>
    </source>
</reference>
<feature type="domain" description="PB1-like" evidence="1">
    <location>
        <begin position="15"/>
        <end position="108"/>
    </location>
</feature>
<organism evidence="2 3">
    <name type="scientific">Morella rubra</name>
    <name type="common">Chinese bayberry</name>
    <dbReference type="NCBI Taxonomy" id="262757"/>
    <lineage>
        <taxon>Eukaryota</taxon>
        <taxon>Viridiplantae</taxon>
        <taxon>Streptophyta</taxon>
        <taxon>Embryophyta</taxon>
        <taxon>Tracheophyta</taxon>
        <taxon>Spermatophyta</taxon>
        <taxon>Magnoliopsida</taxon>
        <taxon>eudicotyledons</taxon>
        <taxon>Gunneridae</taxon>
        <taxon>Pentapetalae</taxon>
        <taxon>rosids</taxon>
        <taxon>fabids</taxon>
        <taxon>Fagales</taxon>
        <taxon>Myricaceae</taxon>
        <taxon>Morella</taxon>
    </lineage>
</organism>
<dbReference type="InterPro" id="IPR058594">
    <property type="entry name" value="PB1-like_dom_pln"/>
</dbReference>
<dbReference type="EMBL" id="RXIC02000021">
    <property type="protein sequence ID" value="KAB1219906.1"/>
    <property type="molecule type" value="Genomic_DNA"/>
</dbReference>